<protein>
    <recommendedName>
        <fullName evidence="3">Endonuclease/exonuclease/phosphatase domain-containing protein</fullName>
    </recommendedName>
</protein>
<organism evidence="1 2">
    <name type="scientific">Necator americanus</name>
    <name type="common">Human hookworm</name>
    <dbReference type="NCBI Taxonomy" id="51031"/>
    <lineage>
        <taxon>Eukaryota</taxon>
        <taxon>Metazoa</taxon>
        <taxon>Ecdysozoa</taxon>
        <taxon>Nematoda</taxon>
        <taxon>Chromadorea</taxon>
        <taxon>Rhabditida</taxon>
        <taxon>Rhabditina</taxon>
        <taxon>Rhabditomorpha</taxon>
        <taxon>Strongyloidea</taxon>
        <taxon>Ancylostomatidae</taxon>
        <taxon>Bunostominae</taxon>
        <taxon>Necator</taxon>
    </lineage>
</organism>
<reference evidence="1 2" key="1">
    <citation type="submission" date="2023-08" db="EMBL/GenBank/DDBJ databases">
        <title>A Necator americanus chromosomal reference genome.</title>
        <authorList>
            <person name="Ilik V."/>
            <person name="Petrzelkova K.J."/>
            <person name="Pardy F."/>
            <person name="Fuh T."/>
            <person name="Niatou-Singa F.S."/>
            <person name="Gouil Q."/>
            <person name="Baker L."/>
            <person name="Ritchie M.E."/>
            <person name="Jex A.R."/>
            <person name="Gazzola D."/>
            <person name="Li H."/>
            <person name="Toshio Fujiwara R."/>
            <person name="Zhan B."/>
            <person name="Aroian R.V."/>
            <person name="Pafco B."/>
            <person name="Schwarz E.M."/>
        </authorList>
    </citation>
    <scope>NUCLEOTIDE SEQUENCE [LARGE SCALE GENOMIC DNA]</scope>
    <source>
        <strain evidence="1 2">Aroian</strain>
        <tissue evidence="1">Whole animal</tissue>
    </source>
</reference>
<keyword evidence="2" id="KW-1185">Reference proteome</keyword>
<name>A0ABR1CB26_NECAM</name>
<dbReference type="Proteomes" id="UP001303046">
    <property type="component" value="Unassembled WGS sequence"/>
</dbReference>
<sequence length="306" mass="34561">MRNIPQSDVRKSRAVRDIAFDSDHRPVLLNLNIRFHKRNRGILSQPKIDMASLKDDKCRTNFRQHLSIYVGEWTRKKLCDADSFTKCIRDAARETLPVQMLRRKFSSASAETRRTYNSVCAARSTVLNTASRVAVGEGTLPIWRDHFKTLLNRRALSVAQLEHVDRPTDAVNQPFSAFPIEPAFSTRSALTGYQESSFTCLITWINERPLQFEHQPDRKPFEVVTGVRQGTTARPCSTSLSMRSCEEEVEECPADIVLAQSECSLTDLENADDVIIFAESSTKLQHIVNLVCNLESGCSPWTTSPA</sequence>
<evidence type="ECO:0000313" key="2">
    <source>
        <dbReference type="Proteomes" id="UP001303046"/>
    </source>
</evidence>
<gene>
    <name evidence="1" type="primary">Necator_chrII.g6535</name>
    <name evidence="1" type="ORF">RB195_018742</name>
</gene>
<proteinExistence type="predicted"/>
<accession>A0ABR1CB26</accession>
<evidence type="ECO:0008006" key="3">
    <source>
        <dbReference type="Google" id="ProtNLM"/>
    </source>
</evidence>
<evidence type="ECO:0000313" key="1">
    <source>
        <dbReference type="EMBL" id="KAK6735692.1"/>
    </source>
</evidence>
<dbReference type="EMBL" id="JAVFWL010000002">
    <property type="protein sequence ID" value="KAK6735692.1"/>
    <property type="molecule type" value="Genomic_DNA"/>
</dbReference>
<comment type="caution">
    <text evidence="1">The sequence shown here is derived from an EMBL/GenBank/DDBJ whole genome shotgun (WGS) entry which is preliminary data.</text>
</comment>